<accession>A0A1I7RJV5</accession>
<dbReference type="InterPro" id="IPR001534">
    <property type="entry name" value="Transthyretin-like"/>
</dbReference>
<sequence length="99" mass="10821">MYNGQVVCEDGGKSGAHDVKITLWKGNNGQNNSLNSDDLLGVVFPDESGNFTIMENVLGLGRRKPFFEIIHSCGGICRKYRPVEIGDDVINLLHQGTPC</sequence>
<gene>
    <name evidence="5" type="ORF">BXYJ_LOCUS13830</name>
</gene>
<evidence type="ECO:0000313" key="8">
    <source>
        <dbReference type="Proteomes" id="UP000659654"/>
    </source>
</evidence>
<keyword evidence="4" id="KW-0732">Signal</keyword>
<organism evidence="7 9">
    <name type="scientific">Bursaphelenchus xylophilus</name>
    <name type="common">Pinewood nematode worm</name>
    <name type="synonym">Aphelenchoides xylophilus</name>
    <dbReference type="NCBI Taxonomy" id="6326"/>
    <lineage>
        <taxon>Eukaryota</taxon>
        <taxon>Metazoa</taxon>
        <taxon>Ecdysozoa</taxon>
        <taxon>Nematoda</taxon>
        <taxon>Chromadorea</taxon>
        <taxon>Rhabditida</taxon>
        <taxon>Tylenchina</taxon>
        <taxon>Tylenchomorpha</taxon>
        <taxon>Aphelenchoidea</taxon>
        <taxon>Aphelenchoididae</taxon>
        <taxon>Bursaphelenchus</taxon>
    </lineage>
</organism>
<dbReference type="EMBL" id="CAJFDI010000006">
    <property type="protein sequence ID" value="CAD5233739.1"/>
    <property type="molecule type" value="Genomic_DNA"/>
</dbReference>
<dbReference type="Proteomes" id="UP000095284">
    <property type="component" value="Unplaced"/>
</dbReference>
<dbReference type="WBParaSite" id="BXY_0098700.1">
    <property type="protein sequence ID" value="BXY_0098700.1"/>
    <property type="gene ID" value="BXY_0098700"/>
</dbReference>
<dbReference type="Proteomes" id="UP000582659">
    <property type="component" value="Unassembled WGS sequence"/>
</dbReference>
<keyword evidence="3" id="KW-0964">Secreted</keyword>
<dbReference type="Proteomes" id="UP000659654">
    <property type="component" value="Unassembled WGS sequence"/>
</dbReference>
<dbReference type="Gene3D" id="2.60.40.3330">
    <property type="match status" value="1"/>
</dbReference>
<proteinExistence type="inferred from homology"/>
<dbReference type="Pfam" id="PF01060">
    <property type="entry name" value="TTR-52"/>
    <property type="match status" value="1"/>
</dbReference>
<evidence type="ECO:0000256" key="2">
    <source>
        <dbReference type="ARBA" id="ARBA00010112"/>
    </source>
</evidence>
<keyword evidence="8" id="KW-1185">Reference proteome</keyword>
<evidence type="ECO:0000256" key="1">
    <source>
        <dbReference type="ARBA" id="ARBA00004613"/>
    </source>
</evidence>
<dbReference type="EMBL" id="CAJFCV020000006">
    <property type="protein sequence ID" value="CAG9129092.1"/>
    <property type="molecule type" value="Genomic_DNA"/>
</dbReference>
<protein>
    <submittedName>
        <fullName evidence="5">(pine wood nematode) hypothetical protein</fullName>
    </submittedName>
</protein>
<reference evidence="6" key="2">
    <citation type="submission" date="2020-08" db="EMBL/GenBank/DDBJ databases">
        <authorList>
            <person name="Kikuchi T."/>
        </authorList>
    </citation>
    <scope>NUCLEOTIDE SEQUENCE</scope>
    <source>
        <strain evidence="5">Ka4C1</strain>
    </source>
</reference>
<evidence type="ECO:0000313" key="5">
    <source>
        <dbReference type="EMBL" id="CAD5233739.1"/>
    </source>
</evidence>
<dbReference type="AlphaFoldDB" id="A0A1I7RJV5"/>
<comment type="similarity">
    <text evidence="2">Belongs to the nematode transthyretin-like family.</text>
</comment>
<name>A0A1I7RJV5_BURXY</name>
<evidence type="ECO:0000313" key="6">
    <source>
        <dbReference type="EMBL" id="CAG9129092.1"/>
    </source>
</evidence>
<evidence type="ECO:0000313" key="9">
    <source>
        <dbReference type="WBParaSite" id="BXY_0098700.1"/>
    </source>
</evidence>
<comment type="subcellular location">
    <subcellularLocation>
        <location evidence="1">Secreted</location>
    </subcellularLocation>
</comment>
<reference evidence="9" key="1">
    <citation type="submission" date="2016-11" db="UniProtKB">
        <authorList>
            <consortium name="WormBaseParasite"/>
        </authorList>
    </citation>
    <scope>IDENTIFICATION</scope>
</reference>
<dbReference type="InterPro" id="IPR038479">
    <property type="entry name" value="Transthyretin-like_sf"/>
</dbReference>
<evidence type="ECO:0000256" key="4">
    <source>
        <dbReference type="ARBA" id="ARBA00022729"/>
    </source>
</evidence>
<dbReference type="GO" id="GO:0005576">
    <property type="term" value="C:extracellular region"/>
    <property type="evidence" value="ECO:0007669"/>
    <property type="project" value="UniProtKB-SubCell"/>
</dbReference>
<evidence type="ECO:0000313" key="7">
    <source>
        <dbReference type="Proteomes" id="UP000095284"/>
    </source>
</evidence>
<evidence type="ECO:0000256" key="3">
    <source>
        <dbReference type="ARBA" id="ARBA00022525"/>
    </source>
</evidence>
<dbReference type="GO" id="GO:0009986">
    <property type="term" value="C:cell surface"/>
    <property type="evidence" value="ECO:0007669"/>
    <property type="project" value="InterPro"/>
</dbReference>